<proteinExistence type="predicted"/>
<sequence length="204" mass="23613">MYLRHFPTLPTHRPRLASFMIPIIFAVWWSFTDDTEKIRSVCGAVIYAFIESAYLTFHEGHFNSTFAQFWCNIWYHPIVMDVYRRAAIPALTAFLLDRSDLLRFHFDHDPLVLASVLAVCLMPINIWCLEAVQGYLIILLYGENIAWDYSYSKFSFAGGNCNLAMVVEWLVFGLALERIYWPFIVPVFEGRSVGVGAAEYGIWF</sequence>
<organism evidence="3">
    <name type="scientific">Perkinsus marinus (strain ATCC 50983 / TXsc)</name>
    <dbReference type="NCBI Taxonomy" id="423536"/>
    <lineage>
        <taxon>Eukaryota</taxon>
        <taxon>Sar</taxon>
        <taxon>Alveolata</taxon>
        <taxon>Perkinsozoa</taxon>
        <taxon>Perkinsea</taxon>
        <taxon>Perkinsida</taxon>
        <taxon>Perkinsidae</taxon>
        <taxon>Perkinsus</taxon>
    </lineage>
</organism>
<feature type="transmembrane region" description="Helical" evidence="1">
    <location>
        <begin position="154"/>
        <end position="176"/>
    </location>
</feature>
<reference evidence="2 3" key="1">
    <citation type="submission" date="2008-07" db="EMBL/GenBank/DDBJ databases">
        <authorList>
            <person name="El-Sayed N."/>
            <person name="Caler E."/>
            <person name="Inman J."/>
            <person name="Amedeo P."/>
            <person name="Hass B."/>
            <person name="Wortman J."/>
        </authorList>
    </citation>
    <scope>NUCLEOTIDE SEQUENCE [LARGE SCALE GENOMIC DNA]</scope>
    <source>
        <strain evidence="3">ATCC 50983 / TXsc</strain>
    </source>
</reference>
<dbReference type="Proteomes" id="UP000007800">
    <property type="component" value="Unassembled WGS sequence"/>
</dbReference>
<feature type="transmembrane region" description="Helical" evidence="1">
    <location>
        <begin position="111"/>
        <end position="142"/>
    </location>
</feature>
<keyword evidence="3" id="KW-1185">Reference proteome</keyword>
<evidence type="ECO:0000313" key="3">
    <source>
        <dbReference type="Proteomes" id="UP000007800"/>
    </source>
</evidence>
<name>C5LE32_PERM5</name>
<dbReference type="OMA" id="ALERIYW"/>
<keyword evidence="1" id="KW-1133">Transmembrane helix</keyword>
<dbReference type="InParanoid" id="C5LE32"/>
<keyword evidence="1" id="KW-0812">Transmembrane</keyword>
<protein>
    <submittedName>
        <fullName evidence="2">Uncharacterized protein</fullName>
    </submittedName>
</protein>
<dbReference type="AlphaFoldDB" id="C5LE32"/>
<keyword evidence="1" id="KW-0472">Membrane</keyword>
<dbReference type="EMBL" id="GG681098">
    <property type="protein sequence ID" value="EER05030.1"/>
    <property type="molecule type" value="Genomic_DNA"/>
</dbReference>
<dbReference type="RefSeq" id="XP_002773214.1">
    <property type="nucleotide sequence ID" value="XM_002773168.1"/>
</dbReference>
<evidence type="ECO:0000256" key="1">
    <source>
        <dbReference type="SAM" id="Phobius"/>
    </source>
</evidence>
<dbReference type="GeneID" id="9050561"/>
<accession>C5LE32</accession>
<gene>
    <name evidence="2" type="ORF">Pmar_PMAR009209</name>
</gene>
<feature type="transmembrane region" description="Helical" evidence="1">
    <location>
        <begin position="12"/>
        <end position="31"/>
    </location>
</feature>
<evidence type="ECO:0000313" key="2">
    <source>
        <dbReference type="EMBL" id="EER05030.1"/>
    </source>
</evidence>
<dbReference type="OrthoDB" id="73532at2759"/>